<keyword evidence="6" id="KW-0028">Amino-acid biosynthesis</keyword>
<evidence type="ECO:0000256" key="1">
    <source>
        <dbReference type="ARBA" id="ARBA00000824"/>
    </source>
</evidence>
<dbReference type="Gene3D" id="1.10.590.10">
    <property type="entry name" value="Chorismate mutase, AroQ class superfamily, eukaryotic"/>
    <property type="match status" value="1"/>
</dbReference>
<keyword evidence="7" id="KW-0057">Aromatic amino acid biosynthesis</keyword>
<gene>
    <name evidence="10" type="ORF">TanjilG_30693</name>
</gene>
<dbReference type="GO" id="GO:0008652">
    <property type="term" value="P:amino acid biosynthetic process"/>
    <property type="evidence" value="ECO:0007669"/>
    <property type="project" value="UniProtKB-KW"/>
</dbReference>
<dbReference type="PANTHER" id="PTHR21145">
    <property type="entry name" value="CHORISMATE MUTASE"/>
    <property type="match status" value="1"/>
</dbReference>
<dbReference type="EMBL" id="CM007363">
    <property type="protein sequence ID" value="OIW14974.1"/>
    <property type="molecule type" value="Genomic_DNA"/>
</dbReference>
<proteinExistence type="predicted"/>
<keyword evidence="11" id="KW-1185">Reference proteome</keyword>
<comment type="pathway">
    <text evidence="3">Metabolic intermediate biosynthesis; prephenate biosynthesis; prephenate from chorismate: step 1/1.</text>
</comment>
<dbReference type="GO" id="GO:0046417">
    <property type="term" value="P:chorismate metabolic process"/>
    <property type="evidence" value="ECO:0007669"/>
    <property type="project" value="InterPro"/>
</dbReference>
<dbReference type="InterPro" id="IPR037039">
    <property type="entry name" value="CM_AroQ_sf_eucaryotic"/>
</dbReference>
<dbReference type="EC" id="5.4.99.5" evidence="4"/>
<dbReference type="Gramene" id="OIW14974">
    <property type="protein sequence ID" value="OIW14974"/>
    <property type="gene ID" value="TanjilG_30693"/>
</dbReference>
<evidence type="ECO:0000256" key="6">
    <source>
        <dbReference type="ARBA" id="ARBA00022605"/>
    </source>
</evidence>
<evidence type="ECO:0000256" key="3">
    <source>
        <dbReference type="ARBA" id="ARBA00004817"/>
    </source>
</evidence>
<dbReference type="SUPFAM" id="SSF48600">
    <property type="entry name" value="Chorismate mutase II"/>
    <property type="match status" value="1"/>
</dbReference>
<name>A0A4P1RNZ5_LUPAN</name>
<dbReference type="PROSITE" id="PS51169">
    <property type="entry name" value="CHORISMATE_MUT_3"/>
    <property type="match status" value="1"/>
</dbReference>
<dbReference type="InterPro" id="IPR002701">
    <property type="entry name" value="CM_II_prokaryot"/>
</dbReference>
<evidence type="ECO:0000256" key="5">
    <source>
        <dbReference type="ARBA" id="ARBA00022490"/>
    </source>
</evidence>
<evidence type="ECO:0000256" key="4">
    <source>
        <dbReference type="ARBA" id="ARBA00012404"/>
    </source>
</evidence>
<dbReference type="STRING" id="3871.A0A4P1RNZ5"/>
<evidence type="ECO:0000313" key="10">
    <source>
        <dbReference type="EMBL" id="OIW14974.1"/>
    </source>
</evidence>
<comment type="catalytic activity">
    <reaction evidence="1">
        <text>chorismate = prephenate</text>
        <dbReference type="Rhea" id="RHEA:13897"/>
        <dbReference type="ChEBI" id="CHEBI:29748"/>
        <dbReference type="ChEBI" id="CHEBI:29934"/>
        <dbReference type="EC" id="5.4.99.5"/>
    </reaction>
</comment>
<dbReference type="GO" id="GO:0009073">
    <property type="term" value="P:aromatic amino acid family biosynthetic process"/>
    <property type="evidence" value="ECO:0007669"/>
    <property type="project" value="UniProtKB-KW"/>
</dbReference>
<keyword evidence="5" id="KW-0963">Cytoplasm</keyword>
<dbReference type="Proteomes" id="UP000188354">
    <property type="component" value="Chromosome LG03"/>
</dbReference>
<dbReference type="UniPathway" id="UPA00120">
    <property type="reaction ID" value="UER00203"/>
</dbReference>
<keyword evidence="8" id="KW-0413">Isomerase</keyword>
<reference evidence="10 11" key="1">
    <citation type="journal article" date="2017" name="Plant Biotechnol. J.">
        <title>A comprehensive draft genome sequence for lupin (Lupinus angustifolius), an emerging health food: insights into plant-microbe interactions and legume evolution.</title>
        <authorList>
            <person name="Hane J.K."/>
            <person name="Ming Y."/>
            <person name="Kamphuis L.G."/>
            <person name="Nelson M.N."/>
            <person name="Garg G."/>
            <person name="Atkins C.A."/>
            <person name="Bayer P.E."/>
            <person name="Bravo A."/>
            <person name="Bringans S."/>
            <person name="Cannon S."/>
            <person name="Edwards D."/>
            <person name="Foley R."/>
            <person name="Gao L.L."/>
            <person name="Harrison M.J."/>
            <person name="Huang W."/>
            <person name="Hurgobin B."/>
            <person name="Li S."/>
            <person name="Liu C.W."/>
            <person name="McGrath A."/>
            <person name="Morahan G."/>
            <person name="Murray J."/>
            <person name="Weller J."/>
            <person name="Jian J."/>
            <person name="Singh K.B."/>
        </authorList>
    </citation>
    <scope>NUCLEOTIDE SEQUENCE [LARGE SCALE GENOMIC DNA]</scope>
    <source>
        <strain evidence="11">cv. Tanjil</strain>
        <tissue evidence="10">Whole plant</tissue>
    </source>
</reference>
<evidence type="ECO:0000256" key="2">
    <source>
        <dbReference type="ARBA" id="ARBA00004496"/>
    </source>
</evidence>
<accession>A0A4P1RNZ5</accession>
<comment type="subcellular location">
    <subcellularLocation>
        <location evidence="2">Cytoplasm</location>
    </subcellularLocation>
</comment>
<dbReference type="Pfam" id="PF01817">
    <property type="entry name" value="CM_2"/>
    <property type="match status" value="1"/>
</dbReference>
<evidence type="ECO:0000256" key="7">
    <source>
        <dbReference type="ARBA" id="ARBA00023141"/>
    </source>
</evidence>
<feature type="domain" description="Chorismate mutase" evidence="9">
    <location>
        <begin position="34"/>
        <end position="143"/>
    </location>
</feature>
<protein>
    <recommendedName>
        <fullName evidence="4">chorismate mutase</fullName>
        <ecNumber evidence="4">5.4.99.5</ecNumber>
    </recommendedName>
</protein>
<dbReference type="PANTHER" id="PTHR21145:SF12">
    <property type="entry name" value="CHORISMATE MUTASE"/>
    <property type="match status" value="1"/>
</dbReference>
<evidence type="ECO:0000259" key="9">
    <source>
        <dbReference type="Pfam" id="PF01817"/>
    </source>
</evidence>
<dbReference type="InterPro" id="IPR008238">
    <property type="entry name" value="Chorismate_mutase_AroQ_euk"/>
</dbReference>
<evidence type="ECO:0000313" key="11">
    <source>
        <dbReference type="Proteomes" id="UP000188354"/>
    </source>
</evidence>
<dbReference type="InterPro" id="IPR036263">
    <property type="entry name" value="Chorismate_II_sf"/>
</dbReference>
<dbReference type="GO" id="GO:0005737">
    <property type="term" value="C:cytoplasm"/>
    <property type="evidence" value="ECO:0007669"/>
    <property type="project" value="UniProtKB-SubCell"/>
</dbReference>
<evidence type="ECO:0000256" key="8">
    <source>
        <dbReference type="ARBA" id="ARBA00023235"/>
    </source>
</evidence>
<sequence length="152" mass="17552">MVKAASININKFIWKMYFHELLPIFVASGDDGNYAQTAASDLSLLQAISRRIHYGKFVAEAKFRESPKDYEPLIRAKDREALMKLLTSKSVEEMVIKRVEKKAMVFGQEVSVDNVVKGKYKVDPLMVSHLYKKWLIPLTKIVEVEYFLHLLD</sequence>
<dbReference type="NCBIfam" id="TIGR01802">
    <property type="entry name" value="CM_pl-yst"/>
    <property type="match status" value="1"/>
</dbReference>
<dbReference type="AlphaFoldDB" id="A0A4P1RNZ5"/>
<organism evidence="10 11">
    <name type="scientific">Lupinus angustifolius</name>
    <name type="common">Narrow-leaved blue lupine</name>
    <dbReference type="NCBI Taxonomy" id="3871"/>
    <lineage>
        <taxon>Eukaryota</taxon>
        <taxon>Viridiplantae</taxon>
        <taxon>Streptophyta</taxon>
        <taxon>Embryophyta</taxon>
        <taxon>Tracheophyta</taxon>
        <taxon>Spermatophyta</taxon>
        <taxon>Magnoliopsida</taxon>
        <taxon>eudicotyledons</taxon>
        <taxon>Gunneridae</taxon>
        <taxon>Pentapetalae</taxon>
        <taxon>rosids</taxon>
        <taxon>fabids</taxon>
        <taxon>Fabales</taxon>
        <taxon>Fabaceae</taxon>
        <taxon>Papilionoideae</taxon>
        <taxon>50 kb inversion clade</taxon>
        <taxon>genistoids sensu lato</taxon>
        <taxon>core genistoids</taxon>
        <taxon>Genisteae</taxon>
        <taxon>Lupinus</taxon>
    </lineage>
</organism>
<dbReference type="GO" id="GO:0004106">
    <property type="term" value="F:chorismate mutase activity"/>
    <property type="evidence" value="ECO:0007669"/>
    <property type="project" value="UniProtKB-EC"/>
</dbReference>